<dbReference type="AlphaFoldDB" id="A0A3P5XD60"/>
<gene>
    <name evidence="1" type="ORF">FILTAD_02813</name>
</gene>
<keyword evidence="2" id="KW-1185">Reference proteome</keyword>
<reference evidence="1 2" key="1">
    <citation type="submission" date="2018-11" db="EMBL/GenBank/DDBJ databases">
        <authorList>
            <person name="Criscuolo A."/>
        </authorList>
    </citation>
    <scope>NUCLEOTIDE SEQUENCE [LARGE SCALE GENOMIC DNA]</scope>
    <source>
        <strain evidence="1">ATB-66</strain>
    </source>
</reference>
<evidence type="ECO:0008006" key="3">
    <source>
        <dbReference type="Google" id="ProtNLM"/>
    </source>
</evidence>
<sequence>MKWRTKWFLAIVLTIGVFGLAKLENDGVVSKPITQYVTTGEDFVAMKKWVASMMQEPESGTIKVMADPHQLEPFATYETMQPYKDGVIVSYTHPIPIEARGNGLISFTGYTRQSGKTVTVMYDNGDEVTYGFIGKFAKLPYTSVKKGDTLALMDEGAIYLMVKRDGVKLDASLLPTYLSGAGQ</sequence>
<dbReference type="EMBL" id="UXAV01000044">
    <property type="protein sequence ID" value="VDC32608.1"/>
    <property type="molecule type" value="Genomic_DNA"/>
</dbReference>
<dbReference type="SUPFAM" id="SSF51261">
    <property type="entry name" value="Duplicated hybrid motif"/>
    <property type="match status" value="1"/>
</dbReference>
<name>A0A3P5XD60_9BACL</name>
<organism evidence="1 2">
    <name type="scientific">Filibacter tadaridae</name>
    <dbReference type="NCBI Taxonomy" id="2483811"/>
    <lineage>
        <taxon>Bacteria</taxon>
        <taxon>Bacillati</taxon>
        <taxon>Bacillota</taxon>
        <taxon>Bacilli</taxon>
        <taxon>Bacillales</taxon>
        <taxon>Caryophanaceae</taxon>
        <taxon>Filibacter</taxon>
    </lineage>
</organism>
<dbReference type="InterPro" id="IPR011055">
    <property type="entry name" value="Dup_hybrid_motif"/>
</dbReference>
<evidence type="ECO:0000313" key="1">
    <source>
        <dbReference type="EMBL" id="VDC32608.1"/>
    </source>
</evidence>
<accession>A0A3P5XD60</accession>
<proteinExistence type="predicted"/>
<dbReference type="Proteomes" id="UP000270468">
    <property type="component" value="Unassembled WGS sequence"/>
</dbReference>
<evidence type="ECO:0000313" key="2">
    <source>
        <dbReference type="Proteomes" id="UP000270468"/>
    </source>
</evidence>
<dbReference type="RefSeq" id="WP_124071608.1">
    <property type="nucleotide sequence ID" value="NZ_CBCRXF010000002.1"/>
</dbReference>
<dbReference type="OrthoDB" id="2965564at2"/>
<protein>
    <recommendedName>
        <fullName evidence="3">Peptidase family M23</fullName>
    </recommendedName>
</protein>